<gene>
    <name evidence="4" type="ORF">A6M23_10735</name>
    <name evidence="5" type="ORF">A6P07_07100</name>
</gene>
<dbReference type="SUPFAM" id="SSF49764">
    <property type="entry name" value="HSP20-like chaperones"/>
    <property type="match status" value="1"/>
</dbReference>
<dbReference type="InterPro" id="IPR002068">
    <property type="entry name" value="A-crystallin/Hsp20_dom"/>
</dbReference>
<protein>
    <submittedName>
        <fullName evidence="5">Heat-shock protein Hsp20</fullName>
    </submittedName>
</protein>
<dbReference type="Proteomes" id="UP000094893">
    <property type="component" value="Unassembled WGS sequence"/>
</dbReference>
<name>A0A1C2J1J8_ACITH</name>
<dbReference type="RefSeq" id="WP_024894748.1">
    <property type="nucleotide sequence ID" value="NZ_JABBDT010000017.1"/>
</dbReference>
<dbReference type="PROSITE" id="PS01031">
    <property type="entry name" value="SHSP"/>
    <property type="match status" value="1"/>
</dbReference>
<dbReference type="Gene3D" id="2.60.40.790">
    <property type="match status" value="1"/>
</dbReference>
<proteinExistence type="inferred from homology"/>
<evidence type="ECO:0000313" key="6">
    <source>
        <dbReference type="Proteomes" id="UP000094893"/>
    </source>
</evidence>
<dbReference type="GeneID" id="60695468"/>
<feature type="domain" description="SHSP" evidence="3">
    <location>
        <begin position="35"/>
        <end position="148"/>
    </location>
</feature>
<dbReference type="EMBL" id="LWSA01000090">
    <property type="protein sequence ID" value="OCX73889.1"/>
    <property type="molecule type" value="Genomic_DNA"/>
</dbReference>
<dbReference type="Proteomes" id="UP000095008">
    <property type="component" value="Unassembled WGS sequence"/>
</dbReference>
<dbReference type="CDD" id="cd06464">
    <property type="entry name" value="ACD_sHsps-like"/>
    <property type="match status" value="1"/>
</dbReference>
<reference evidence="5 6" key="1">
    <citation type="journal article" date="2016" name="Int. J. Mol. Sci.">
        <title>Comparative genomics of the extreme acidophile Acidithiobacillus thiooxidans reveals intraspecific divergence and niche adaptation.</title>
        <authorList>
            <person name="Zhang X."/>
            <person name="Feng X."/>
            <person name="Tao J."/>
            <person name="Ma L."/>
            <person name="Xiao Y."/>
            <person name="Liang Y."/>
            <person name="Liu X."/>
            <person name="Yin H."/>
        </authorList>
    </citation>
    <scope>NUCLEOTIDE SEQUENCE [LARGE SCALE GENOMIC DNA]</scope>
    <source>
        <strain evidence="5 6">A02</strain>
        <strain evidence="4">DXS-W</strain>
    </source>
</reference>
<evidence type="ECO:0000259" key="3">
    <source>
        <dbReference type="PROSITE" id="PS01031"/>
    </source>
</evidence>
<accession>A0A1C2J1J8</accession>
<evidence type="ECO:0000313" key="7">
    <source>
        <dbReference type="Proteomes" id="UP000095008"/>
    </source>
</evidence>
<dbReference type="InterPro" id="IPR008978">
    <property type="entry name" value="HSP20-like_chaperone"/>
</dbReference>
<dbReference type="PANTHER" id="PTHR11527">
    <property type="entry name" value="HEAT-SHOCK PROTEIN 20 FAMILY MEMBER"/>
    <property type="match status" value="1"/>
</dbReference>
<dbReference type="EMBL" id="LWRY01000120">
    <property type="protein sequence ID" value="OCX71952.1"/>
    <property type="molecule type" value="Genomic_DNA"/>
</dbReference>
<dbReference type="InterPro" id="IPR031107">
    <property type="entry name" value="Small_HSP"/>
</dbReference>
<dbReference type="AlphaFoldDB" id="A0A1C2J1J8"/>
<sequence length="148" mass="16782">MAKEVSRPTVMDVRPTDPLEGVLDTFMPGFFSPASLRRQSYPQVANIDVIDRDDAFILKAEIPGVEKNDLDIQVHGNQVYLGGVKQEEKTEKDANYVYRERHYGEFSRTIQLPVDINSDQVKATFKDGVLELVLPKTESAKRKRITIS</sequence>
<evidence type="ECO:0000256" key="1">
    <source>
        <dbReference type="PROSITE-ProRule" id="PRU00285"/>
    </source>
</evidence>
<dbReference type="eggNOG" id="COG0071">
    <property type="taxonomic scope" value="Bacteria"/>
</dbReference>
<comment type="similarity">
    <text evidence="1 2">Belongs to the small heat shock protein (HSP20) family.</text>
</comment>
<evidence type="ECO:0000313" key="4">
    <source>
        <dbReference type="EMBL" id="OCX71952.1"/>
    </source>
</evidence>
<dbReference type="Pfam" id="PF00011">
    <property type="entry name" value="HSP20"/>
    <property type="match status" value="1"/>
</dbReference>
<comment type="caution">
    <text evidence="5">The sequence shown here is derived from an EMBL/GenBank/DDBJ whole genome shotgun (WGS) entry which is preliminary data.</text>
</comment>
<organism evidence="5 6">
    <name type="scientific">Acidithiobacillus thiooxidans</name>
    <name type="common">Thiobacillus thiooxidans</name>
    <dbReference type="NCBI Taxonomy" id="930"/>
    <lineage>
        <taxon>Bacteria</taxon>
        <taxon>Pseudomonadati</taxon>
        <taxon>Pseudomonadota</taxon>
        <taxon>Acidithiobacillia</taxon>
        <taxon>Acidithiobacillales</taxon>
        <taxon>Acidithiobacillaceae</taxon>
        <taxon>Acidithiobacillus</taxon>
    </lineage>
</organism>
<evidence type="ECO:0000313" key="5">
    <source>
        <dbReference type="EMBL" id="OCX73889.1"/>
    </source>
</evidence>
<dbReference type="OrthoDB" id="5298268at2"/>
<keyword evidence="7" id="KW-1185">Reference proteome</keyword>
<evidence type="ECO:0000256" key="2">
    <source>
        <dbReference type="RuleBase" id="RU003616"/>
    </source>
</evidence>